<dbReference type="InterPro" id="IPR045473">
    <property type="entry name" value="ASM_C"/>
</dbReference>
<feature type="domain" description="Calcineurin-like phosphoesterase" evidence="7">
    <location>
        <begin position="6"/>
        <end position="274"/>
    </location>
</feature>
<dbReference type="PANTHER" id="PTHR10340">
    <property type="entry name" value="SPHINGOMYELIN PHOSPHODIESTERASE"/>
    <property type="match status" value="1"/>
</dbReference>
<feature type="domain" description="Sphingomyelin phosphodiesterase C-terminal" evidence="8">
    <location>
        <begin position="286"/>
        <end position="435"/>
    </location>
</feature>
<protein>
    <submittedName>
        <fullName evidence="11">Metallophos domain-containing protein</fullName>
    </submittedName>
</protein>
<evidence type="ECO:0000256" key="3">
    <source>
        <dbReference type="ARBA" id="ARBA00022525"/>
    </source>
</evidence>
<proteinExistence type="inferred from homology"/>
<keyword evidence="4" id="KW-0378">Hydrolase</keyword>
<dbReference type="OrthoDB" id="348678at2759"/>
<comment type="subcellular location">
    <subcellularLocation>
        <location evidence="1">Secreted</location>
    </subcellularLocation>
</comment>
<keyword evidence="10" id="KW-1185">Reference proteome</keyword>
<evidence type="ECO:0000259" key="8">
    <source>
        <dbReference type="Pfam" id="PF19272"/>
    </source>
</evidence>
<keyword evidence="6" id="KW-0812">Transmembrane</keyword>
<dbReference type="Gene3D" id="3.60.21.10">
    <property type="match status" value="1"/>
</dbReference>
<evidence type="ECO:0000256" key="5">
    <source>
        <dbReference type="ARBA" id="ARBA00023180"/>
    </source>
</evidence>
<dbReference type="InterPro" id="IPR029052">
    <property type="entry name" value="Metallo-depent_PP-like"/>
</dbReference>
<dbReference type="WBParaSite" id="ECPE_0000604201-mRNA-1">
    <property type="protein sequence ID" value="ECPE_0000604201-mRNA-1"/>
    <property type="gene ID" value="ECPE_0000604201"/>
</dbReference>
<evidence type="ECO:0000256" key="6">
    <source>
        <dbReference type="SAM" id="Phobius"/>
    </source>
</evidence>
<sequence>MKKAGTFWHFTDIHLDSTYYIDDLFGVWGNYRRDSSLLVAATAIGNATDLDCILQQPDFVIWSGDNSPHNNTLTADDVLESLMRLSNWFTLFAVSKNISVLPVIGEYDLFPAAEISPLKGNLRREEWCHRLATESDYWSRWIQEAEESVKHEHGLPKALFNETGCYHSMLLPESIGPQILLIGLNSIIWYVNNPKLQLTEQDPLDQFRWLIDSLTWARENNAKAIIVTHLPPGTAELHPTSGQYMHPNYNDQLVSILREFSDVIITTLAGHEHVDGFRVLLDESYKPVGTVFNGPSVDPLVLPERGDFNPRIRLYHYDRETGTLLNYQQLWLNLSTSGPIWQLEYTARDEYSHLTDLSPQSMADLLDEFTKYNNPDNQWSNYWEHQLGYRPHVNKSTLFPGGTCPNVASVCRCEHVCAMRHLDAERWEKCISDYCMDSTNPRLPTIRELSVRQLNMTQLIVLVTVGALCLITFILITVVCIYRKKQHGAGGRSCSVKRNPHSLSFILTT</sequence>
<keyword evidence="3" id="KW-0964">Secreted</keyword>
<evidence type="ECO:0000256" key="2">
    <source>
        <dbReference type="ARBA" id="ARBA00008234"/>
    </source>
</evidence>
<dbReference type="InterPro" id="IPR004843">
    <property type="entry name" value="Calcineurin-like_PHP"/>
</dbReference>
<accession>A0A183AGE4</accession>
<feature type="transmembrane region" description="Helical" evidence="6">
    <location>
        <begin position="459"/>
        <end position="482"/>
    </location>
</feature>
<evidence type="ECO:0000313" key="11">
    <source>
        <dbReference type="WBParaSite" id="ECPE_0000604201-mRNA-1"/>
    </source>
</evidence>
<dbReference type="Pfam" id="PF19272">
    <property type="entry name" value="ASMase_C"/>
    <property type="match status" value="1"/>
</dbReference>
<evidence type="ECO:0000313" key="10">
    <source>
        <dbReference type="Proteomes" id="UP000272942"/>
    </source>
</evidence>
<keyword evidence="6" id="KW-1133">Transmembrane helix</keyword>
<dbReference type="EMBL" id="UZAN01042951">
    <property type="protein sequence ID" value="VDP77202.1"/>
    <property type="molecule type" value="Genomic_DNA"/>
</dbReference>
<reference evidence="11" key="1">
    <citation type="submission" date="2016-06" db="UniProtKB">
        <authorList>
            <consortium name="WormBaseParasite"/>
        </authorList>
    </citation>
    <scope>IDENTIFICATION</scope>
</reference>
<dbReference type="SUPFAM" id="SSF56300">
    <property type="entry name" value="Metallo-dependent phosphatases"/>
    <property type="match status" value="1"/>
</dbReference>
<dbReference type="Proteomes" id="UP000272942">
    <property type="component" value="Unassembled WGS sequence"/>
</dbReference>
<gene>
    <name evidence="9" type="ORF">ECPE_LOCUS6029</name>
</gene>
<keyword evidence="5" id="KW-0325">Glycoprotein</keyword>
<comment type="similarity">
    <text evidence="2">Belongs to the acid sphingomyelinase family.</text>
</comment>
<name>A0A183AGE4_9TREM</name>
<dbReference type="AlphaFoldDB" id="A0A183AGE4"/>
<evidence type="ECO:0000259" key="7">
    <source>
        <dbReference type="Pfam" id="PF00149"/>
    </source>
</evidence>
<evidence type="ECO:0000313" key="9">
    <source>
        <dbReference type="EMBL" id="VDP77202.1"/>
    </source>
</evidence>
<keyword evidence="6" id="KW-0472">Membrane</keyword>
<organism evidence="11">
    <name type="scientific">Echinostoma caproni</name>
    <dbReference type="NCBI Taxonomy" id="27848"/>
    <lineage>
        <taxon>Eukaryota</taxon>
        <taxon>Metazoa</taxon>
        <taxon>Spiralia</taxon>
        <taxon>Lophotrochozoa</taxon>
        <taxon>Platyhelminthes</taxon>
        <taxon>Trematoda</taxon>
        <taxon>Digenea</taxon>
        <taxon>Plagiorchiida</taxon>
        <taxon>Echinostomata</taxon>
        <taxon>Echinostomatoidea</taxon>
        <taxon>Echinostomatidae</taxon>
        <taxon>Echinostoma</taxon>
    </lineage>
</organism>
<evidence type="ECO:0000256" key="4">
    <source>
        <dbReference type="ARBA" id="ARBA00022801"/>
    </source>
</evidence>
<dbReference type="Pfam" id="PF00149">
    <property type="entry name" value="Metallophos"/>
    <property type="match status" value="1"/>
</dbReference>
<dbReference type="GO" id="GO:0005615">
    <property type="term" value="C:extracellular space"/>
    <property type="evidence" value="ECO:0007669"/>
    <property type="project" value="TreeGrafter"/>
</dbReference>
<evidence type="ECO:0000256" key="1">
    <source>
        <dbReference type="ARBA" id="ARBA00004613"/>
    </source>
</evidence>
<dbReference type="GO" id="GO:0008081">
    <property type="term" value="F:phosphoric diester hydrolase activity"/>
    <property type="evidence" value="ECO:0007669"/>
    <property type="project" value="TreeGrafter"/>
</dbReference>
<dbReference type="PANTHER" id="PTHR10340:SF57">
    <property type="entry name" value="METALLOPHOS DOMAIN-CONTAINING PROTEIN"/>
    <property type="match status" value="1"/>
</dbReference>
<reference evidence="9 10" key="2">
    <citation type="submission" date="2018-11" db="EMBL/GenBank/DDBJ databases">
        <authorList>
            <consortium name="Pathogen Informatics"/>
        </authorList>
    </citation>
    <scope>NUCLEOTIDE SEQUENCE [LARGE SCALE GENOMIC DNA]</scope>
    <source>
        <strain evidence="9 10">Egypt</strain>
    </source>
</reference>